<sequence length="338" mass="38348">MGYYRSLSCILTFLWVSGAVVCLFLGIGLRYGMYAWRSHRFMPGEEVILLTGGNQGIFCEKVMLESSGYLTAKHLRIRDWQAFKNPETRIEHFDVALAYKYYDFKKYRLYSREWLDIRVCSERGTMLYTASTQQAFVKLKSDLELGNPCAVDPSSSDPVCGKTVHAYTIPAAPKPCNWLARGQDFNQAMDQMGWRRATFAAADATDVFVVVSSNSLDNRGKNLLEIQSHKLTYMGGTTDIISECLQQQHCMFALDFGSDQAVVLQVGSVTEEPTYPVEIWTICVARDWFFVLLFCIIPVVVLSVVSFFIARRHTATHRLSYAQPTRVGEPLLPFKVSR</sequence>
<organism evidence="3 4">
    <name type="scientific">Hypsibius exemplaris</name>
    <name type="common">Freshwater tardigrade</name>
    <dbReference type="NCBI Taxonomy" id="2072580"/>
    <lineage>
        <taxon>Eukaryota</taxon>
        <taxon>Metazoa</taxon>
        <taxon>Ecdysozoa</taxon>
        <taxon>Tardigrada</taxon>
        <taxon>Eutardigrada</taxon>
        <taxon>Parachela</taxon>
        <taxon>Hypsibioidea</taxon>
        <taxon>Hypsibiidae</taxon>
        <taxon>Hypsibius</taxon>
    </lineage>
</organism>
<protein>
    <recommendedName>
        <fullName evidence="2">E3 ubiquitin-protein ligase APD1-4 middle domain-containing protein</fullName>
    </recommendedName>
</protein>
<feature type="transmembrane region" description="Helical" evidence="1">
    <location>
        <begin position="12"/>
        <end position="33"/>
    </location>
</feature>
<dbReference type="Pfam" id="PF16041">
    <property type="entry name" value="APD1-4_M"/>
    <property type="match status" value="1"/>
</dbReference>
<comment type="caution">
    <text evidence="3">The sequence shown here is derived from an EMBL/GenBank/DDBJ whole genome shotgun (WGS) entry which is preliminary data.</text>
</comment>
<feature type="transmembrane region" description="Helical" evidence="1">
    <location>
        <begin position="288"/>
        <end position="310"/>
    </location>
</feature>
<keyword evidence="1" id="KW-0812">Transmembrane</keyword>
<reference evidence="4" key="1">
    <citation type="submission" date="2017-01" db="EMBL/GenBank/DDBJ databases">
        <title>Comparative genomics of anhydrobiosis in the tardigrade Hypsibius dujardini.</title>
        <authorList>
            <person name="Yoshida Y."/>
            <person name="Koutsovoulos G."/>
            <person name="Laetsch D."/>
            <person name="Stevens L."/>
            <person name="Kumar S."/>
            <person name="Horikawa D."/>
            <person name="Ishino K."/>
            <person name="Komine S."/>
            <person name="Tomita M."/>
            <person name="Blaxter M."/>
            <person name="Arakawa K."/>
        </authorList>
    </citation>
    <scope>NUCLEOTIDE SEQUENCE [LARGE SCALE GENOMIC DNA]</scope>
    <source>
        <strain evidence="4">Z151</strain>
    </source>
</reference>
<accession>A0A1W0WKL3</accession>
<dbReference type="OrthoDB" id="10417108at2759"/>
<evidence type="ECO:0000313" key="3">
    <source>
        <dbReference type="EMBL" id="OQV15673.1"/>
    </source>
</evidence>
<dbReference type="EMBL" id="MTYJ01000085">
    <property type="protein sequence ID" value="OQV15673.1"/>
    <property type="molecule type" value="Genomic_DNA"/>
</dbReference>
<feature type="domain" description="E3 ubiquitin-protein ligase APD1-4 middle" evidence="2">
    <location>
        <begin position="208"/>
        <end position="303"/>
    </location>
</feature>
<dbReference type="InterPro" id="IPR032010">
    <property type="entry name" value="APD1-4_M"/>
</dbReference>
<dbReference type="Proteomes" id="UP000192578">
    <property type="component" value="Unassembled WGS sequence"/>
</dbReference>
<proteinExistence type="predicted"/>
<evidence type="ECO:0000256" key="1">
    <source>
        <dbReference type="SAM" id="Phobius"/>
    </source>
</evidence>
<keyword evidence="1" id="KW-1133">Transmembrane helix</keyword>
<evidence type="ECO:0000313" key="4">
    <source>
        <dbReference type="Proteomes" id="UP000192578"/>
    </source>
</evidence>
<name>A0A1W0WKL3_HYPEX</name>
<keyword evidence="4" id="KW-1185">Reference proteome</keyword>
<gene>
    <name evidence="3" type="ORF">BV898_10149</name>
</gene>
<evidence type="ECO:0000259" key="2">
    <source>
        <dbReference type="Pfam" id="PF16041"/>
    </source>
</evidence>
<dbReference type="AlphaFoldDB" id="A0A1W0WKL3"/>
<keyword evidence="1" id="KW-0472">Membrane</keyword>